<reference evidence="2" key="2">
    <citation type="journal article" date="2015" name="Data Brief">
        <title>Shoot transcriptome of the giant reed, Arundo donax.</title>
        <authorList>
            <person name="Barrero R.A."/>
            <person name="Guerrero F.D."/>
            <person name="Moolhuijzen P."/>
            <person name="Goolsby J.A."/>
            <person name="Tidwell J."/>
            <person name="Bellgard S.E."/>
            <person name="Bellgard M.I."/>
        </authorList>
    </citation>
    <scope>NUCLEOTIDE SEQUENCE</scope>
    <source>
        <tissue evidence="2">Shoot tissue taken approximately 20 cm above the soil surface</tissue>
    </source>
</reference>
<keyword evidence="1" id="KW-0472">Membrane</keyword>
<proteinExistence type="predicted"/>
<protein>
    <submittedName>
        <fullName evidence="2">Uncharacterized protein</fullName>
    </submittedName>
</protein>
<organism evidence="2">
    <name type="scientific">Arundo donax</name>
    <name type="common">Giant reed</name>
    <name type="synonym">Donax arundinaceus</name>
    <dbReference type="NCBI Taxonomy" id="35708"/>
    <lineage>
        <taxon>Eukaryota</taxon>
        <taxon>Viridiplantae</taxon>
        <taxon>Streptophyta</taxon>
        <taxon>Embryophyta</taxon>
        <taxon>Tracheophyta</taxon>
        <taxon>Spermatophyta</taxon>
        <taxon>Magnoliopsida</taxon>
        <taxon>Liliopsida</taxon>
        <taxon>Poales</taxon>
        <taxon>Poaceae</taxon>
        <taxon>PACMAD clade</taxon>
        <taxon>Arundinoideae</taxon>
        <taxon>Arundineae</taxon>
        <taxon>Arundo</taxon>
    </lineage>
</organism>
<feature type="transmembrane region" description="Helical" evidence="1">
    <location>
        <begin position="6"/>
        <end position="27"/>
    </location>
</feature>
<dbReference type="AlphaFoldDB" id="A0A0A8XSX3"/>
<keyword evidence="1" id="KW-0812">Transmembrane</keyword>
<evidence type="ECO:0000256" key="1">
    <source>
        <dbReference type="SAM" id="Phobius"/>
    </source>
</evidence>
<dbReference type="EMBL" id="GBRH01282135">
    <property type="protein sequence ID" value="JAD15760.1"/>
    <property type="molecule type" value="Transcribed_RNA"/>
</dbReference>
<name>A0A0A8XSX3_ARUDO</name>
<evidence type="ECO:0000313" key="2">
    <source>
        <dbReference type="EMBL" id="JAD15760.1"/>
    </source>
</evidence>
<reference evidence="2" key="1">
    <citation type="submission" date="2014-09" db="EMBL/GenBank/DDBJ databases">
        <authorList>
            <person name="Magalhaes I.L.F."/>
            <person name="Oliveira U."/>
            <person name="Santos F.R."/>
            <person name="Vidigal T.H.D.A."/>
            <person name="Brescovit A.D."/>
            <person name="Santos A.J."/>
        </authorList>
    </citation>
    <scope>NUCLEOTIDE SEQUENCE</scope>
    <source>
        <tissue evidence="2">Shoot tissue taken approximately 20 cm above the soil surface</tissue>
    </source>
</reference>
<accession>A0A0A8XSX3</accession>
<sequence>MCLRSRYFLLGVGNCLCVCVCVSVCVCV</sequence>
<keyword evidence="1" id="KW-1133">Transmembrane helix</keyword>